<dbReference type="AlphaFoldDB" id="A0A196SJ38"/>
<protein>
    <submittedName>
        <fullName evidence="1">Uncharacterized protein</fullName>
    </submittedName>
</protein>
<keyword evidence="2" id="KW-1185">Reference proteome</keyword>
<reference evidence="1 2" key="1">
    <citation type="submission" date="2016-05" db="EMBL/GenBank/DDBJ databases">
        <title>Nuclear genome of Blastocystis sp. subtype 1 NandII.</title>
        <authorList>
            <person name="Gentekaki E."/>
            <person name="Curtis B."/>
            <person name="Stairs C."/>
            <person name="Eme L."/>
            <person name="Herman E."/>
            <person name="Klimes V."/>
            <person name="Arias M.C."/>
            <person name="Elias M."/>
            <person name="Hilliou F."/>
            <person name="Klute M."/>
            <person name="Malik S.-B."/>
            <person name="Pightling A."/>
            <person name="Rachubinski R."/>
            <person name="Salas D."/>
            <person name="Schlacht A."/>
            <person name="Suga H."/>
            <person name="Archibald J."/>
            <person name="Ball S.G."/>
            <person name="Clark G."/>
            <person name="Dacks J."/>
            <person name="Van Der Giezen M."/>
            <person name="Tsaousis A."/>
            <person name="Roger A."/>
        </authorList>
    </citation>
    <scope>NUCLEOTIDE SEQUENCE [LARGE SCALE GENOMIC DNA]</scope>
    <source>
        <strain evidence="2">ATCC 50177 / NandII</strain>
    </source>
</reference>
<evidence type="ECO:0000313" key="1">
    <source>
        <dbReference type="EMBL" id="OAO17053.1"/>
    </source>
</evidence>
<proteinExistence type="predicted"/>
<dbReference type="EMBL" id="LXWW01000047">
    <property type="protein sequence ID" value="OAO17053.1"/>
    <property type="molecule type" value="Genomic_DNA"/>
</dbReference>
<evidence type="ECO:0000313" key="2">
    <source>
        <dbReference type="Proteomes" id="UP000078348"/>
    </source>
</evidence>
<dbReference type="Proteomes" id="UP000078348">
    <property type="component" value="Unassembled WGS sequence"/>
</dbReference>
<comment type="caution">
    <text evidence="1">The sequence shown here is derived from an EMBL/GenBank/DDBJ whole genome shotgun (WGS) entry which is preliminary data.</text>
</comment>
<name>A0A196SJ38_BLAHN</name>
<sequence length="244" mass="28629">MSAESSCLFKKGNWNVNTKDEMSNVLVVAVPQDVADMIDKFKRLLKGISITFKVQEMKNCGFDPKEYSCIYNLVKNEGSKMSKVFSENEMGDTILFDGTCSETYSMRANRETKQFRATISRLKRQSNETSEMHFLTEKERRQLAFNQNMERQQRMRERDKYLSRESEKRQYERKVVNDTKSSAEIRTSVIDLLHKHEYLKLEELMRLCPGTPRNKLESELKKVAEIERSGKNMNAYKLLPAYKI</sequence>
<gene>
    <name evidence="1" type="ORF">AV274_1210</name>
</gene>
<organism evidence="1 2">
    <name type="scientific">Blastocystis sp. subtype 1 (strain ATCC 50177 / NandII)</name>
    <dbReference type="NCBI Taxonomy" id="478820"/>
    <lineage>
        <taxon>Eukaryota</taxon>
        <taxon>Sar</taxon>
        <taxon>Stramenopiles</taxon>
        <taxon>Bigyra</taxon>
        <taxon>Opalozoa</taxon>
        <taxon>Opalinata</taxon>
        <taxon>Blastocystidae</taxon>
        <taxon>Blastocystis</taxon>
    </lineage>
</organism>
<accession>A0A196SJ38</accession>